<name>A0A917LJ38_9BACI</name>
<reference evidence="1" key="2">
    <citation type="submission" date="2020-09" db="EMBL/GenBank/DDBJ databases">
        <authorList>
            <person name="Sun Q."/>
            <person name="Zhou Y."/>
        </authorList>
    </citation>
    <scope>NUCLEOTIDE SEQUENCE</scope>
    <source>
        <strain evidence="1">CGMCC 1.15760</strain>
    </source>
</reference>
<dbReference type="PANTHER" id="PTHR36436:SF6">
    <property type="entry name" value="SLL5081 PROTEIN"/>
    <property type="match status" value="1"/>
</dbReference>
<reference evidence="1" key="1">
    <citation type="journal article" date="2014" name="Int. J. Syst. Evol. Microbiol.">
        <title>Complete genome sequence of Corynebacterium casei LMG S-19264T (=DSM 44701T), isolated from a smear-ripened cheese.</title>
        <authorList>
            <consortium name="US DOE Joint Genome Institute (JGI-PGF)"/>
            <person name="Walter F."/>
            <person name="Albersmeier A."/>
            <person name="Kalinowski J."/>
            <person name="Ruckert C."/>
        </authorList>
    </citation>
    <scope>NUCLEOTIDE SEQUENCE</scope>
    <source>
        <strain evidence="1">CGMCC 1.15760</strain>
    </source>
</reference>
<proteinExistence type="predicted"/>
<gene>
    <name evidence="1" type="ORF">GCM10007425_25130</name>
</gene>
<dbReference type="SUPFAM" id="SSF103032">
    <property type="entry name" value="Hypothetical protein YwqG"/>
    <property type="match status" value="1"/>
</dbReference>
<comment type="caution">
    <text evidence="1">The sequence shown here is derived from an EMBL/GenBank/DDBJ whole genome shotgun (WGS) entry which is preliminary data.</text>
</comment>
<dbReference type="InterPro" id="IPR015315">
    <property type="entry name" value="DUF1963"/>
</dbReference>
<evidence type="ECO:0000313" key="2">
    <source>
        <dbReference type="Proteomes" id="UP000616608"/>
    </source>
</evidence>
<dbReference type="Gene3D" id="2.30.320.10">
    <property type="entry name" value="YwqG-like"/>
    <property type="match status" value="1"/>
</dbReference>
<evidence type="ECO:0008006" key="3">
    <source>
        <dbReference type="Google" id="ProtNLM"/>
    </source>
</evidence>
<dbReference type="InterPro" id="IPR035948">
    <property type="entry name" value="YwqG-like_sf"/>
</dbReference>
<sequence length="249" mass="29068">MNAQQVVQQFKEKYAHTKREAVAIEVVKGEATRWQSKFGGEPYWPISKPYPQTKEGEPLLLLAQFVLADLPHLPVDFPKTGILQFFIASDDVYGCEFGEHIQDGYRVVYHEDVEANLLEDVPSNLAINEYEFPFKQQYALRFELQQELISLSDHRMIDDYDDMDDATWDILHDHFIATGHKLGGYPFFTQCDPRAHMDHLKEYELLFQLDSDMDHDIMWGDVGVGNFFIHPTDLKNKDFTKVLYTWDCH</sequence>
<dbReference type="AlphaFoldDB" id="A0A917LJ38"/>
<dbReference type="PANTHER" id="PTHR36436">
    <property type="entry name" value="SLL5081 PROTEIN"/>
    <property type="match status" value="1"/>
</dbReference>
<dbReference type="Proteomes" id="UP000616608">
    <property type="component" value="Unassembled WGS sequence"/>
</dbReference>
<accession>A0A917LJ38</accession>
<dbReference type="EMBL" id="BMJT01000008">
    <property type="protein sequence ID" value="GGG29475.1"/>
    <property type="molecule type" value="Genomic_DNA"/>
</dbReference>
<evidence type="ECO:0000313" key="1">
    <source>
        <dbReference type="EMBL" id="GGG29475.1"/>
    </source>
</evidence>
<organism evidence="1 2">
    <name type="scientific">Lysinibacillus alkalisoli</name>
    <dbReference type="NCBI Taxonomy" id="1911548"/>
    <lineage>
        <taxon>Bacteria</taxon>
        <taxon>Bacillati</taxon>
        <taxon>Bacillota</taxon>
        <taxon>Bacilli</taxon>
        <taxon>Bacillales</taxon>
        <taxon>Bacillaceae</taxon>
        <taxon>Lysinibacillus</taxon>
    </lineage>
</organism>
<keyword evidence="2" id="KW-1185">Reference proteome</keyword>
<dbReference type="Pfam" id="PF09234">
    <property type="entry name" value="DUF1963"/>
    <property type="match status" value="1"/>
</dbReference>
<protein>
    <recommendedName>
        <fullName evidence="3">DUF1963 domain-containing protein</fullName>
    </recommendedName>
</protein>
<dbReference type="RefSeq" id="WP_188615404.1">
    <property type="nucleotide sequence ID" value="NZ_BMJT01000008.1"/>
</dbReference>